<proteinExistence type="predicted"/>
<reference evidence="1 2" key="1">
    <citation type="submission" date="2018-03" db="EMBL/GenBank/DDBJ databases">
        <authorList>
            <person name="Keele B.F."/>
        </authorList>
    </citation>
    <scope>NUCLEOTIDE SEQUENCE [LARGE SCALE GENOMIC DNA]</scope>
    <source>
        <strain evidence="1 2">CeCT 8812</strain>
    </source>
</reference>
<evidence type="ECO:0008006" key="3">
    <source>
        <dbReference type="Google" id="ProtNLM"/>
    </source>
</evidence>
<sequence>MGRMGWMAVATFCALGGCDEVTDTRVTNPNLTVMNSRAGAELLGSTRIDSINARLYQAGDLRYAELDAINSNNAAWNARFTRAALQAAQDIAGCPAMVRAGTELDDRPPNSRPFRLAVRQNC</sequence>
<protein>
    <recommendedName>
        <fullName evidence="3">Lipoprotein</fullName>
    </recommendedName>
</protein>
<evidence type="ECO:0000313" key="1">
    <source>
        <dbReference type="EMBL" id="SPF30360.1"/>
    </source>
</evidence>
<dbReference type="AlphaFoldDB" id="A0A2R8AE87"/>
<accession>A0A2R8AE87</accession>
<name>A0A2R8AE87_9RHOB</name>
<dbReference type="EMBL" id="OMKW01000003">
    <property type="protein sequence ID" value="SPF30360.1"/>
    <property type="molecule type" value="Genomic_DNA"/>
</dbReference>
<gene>
    <name evidence="1" type="ORF">POI8812_02696</name>
</gene>
<dbReference type="Proteomes" id="UP000244932">
    <property type="component" value="Unassembled WGS sequence"/>
</dbReference>
<dbReference type="PROSITE" id="PS51257">
    <property type="entry name" value="PROKAR_LIPOPROTEIN"/>
    <property type="match status" value="1"/>
</dbReference>
<keyword evidence="2" id="KW-1185">Reference proteome</keyword>
<dbReference type="RefSeq" id="WP_146186173.1">
    <property type="nucleotide sequence ID" value="NZ_OMKW01000003.1"/>
</dbReference>
<organism evidence="1 2">
    <name type="scientific">Pontivivens insulae</name>
    <dbReference type="NCBI Taxonomy" id="1639689"/>
    <lineage>
        <taxon>Bacteria</taxon>
        <taxon>Pseudomonadati</taxon>
        <taxon>Pseudomonadota</taxon>
        <taxon>Alphaproteobacteria</taxon>
        <taxon>Rhodobacterales</taxon>
        <taxon>Paracoccaceae</taxon>
        <taxon>Pontivivens</taxon>
    </lineage>
</organism>
<evidence type="ECO:0000313" key="2">
    <source>
        <dbReference type="Proteomes" id="UP000244932"/>
    </source>
</evidence>